<dbReference type="PANTHER" id="PTHR30313">
    <property type="entry name" value="DNA PRIMASE"/>
    <property type="match status" value="1"/>
</dbReference>
<comment type="function">
    <text evidence="12 13">RNA polymerase that catalyzes the synthesis of short RNA molecules used as primers for DNA polymerase during DNA replication.</text>
</comment>
<dbReference type="GO" id="GO:0000428">
    <property type="term" value="C:DNA-directed RNA polymerase complex"/>
    <property type="evidence" value="ECO:0007669"/>
    <property type="project" value="UniProtKB-KW"/>
</dbReference>
<dbReference type="InterPro" id="IPR000327">
    <property type="entry name" value="POU_dom"/>
</dbReference>
<dbReference type="PROSITE" id="PS51179">
    <property type="entry name" value="POU_3"/>
    <property type="match status" value="1"/>
</dbReference>
<keyword evidence="10 12" id="KW-0238">DNA-binding</keyword>
<dbReference type="Pfam" id="PF08275">
    <property type="entry name" value="DNAG_N"/>
    <property type="match status" value="1"/>
</dbReference>
<feature type="domain" description="Toprim" evidence="15">
    <location>
        <begin position="251"/>
        <end position="332"/>
    </location>
</feature>
<evidence type="ECO:0000259" key="15">
    <source>
        <dbReference type="PROSITE" id="PS50880"/>
    </source>
</evidence>
<keyword evidence="18" id="KW-1185">Reference proteome</keyword>
<dbReference type="SMART" id="SM00400">
    <property type="entry name" value="ZnF_CHCC"/>
    <property type="match status" value="1"/>
</dbReference>
<keyword evidence="8 12" id="KW-0862">Zinc</keyword>
<evidence type="ECO:0000259" key="16">
    <source>
        <dbReference type="PROSITE" id="PS51179"/>
    </source>
</evidence>
<dbReference type="Pfam" id="PF10410">
    <property type="entry name" value="DnaB_bind"/>
    <property type="match status" value="1"/>
</dbReference>
<evidence type="ECO:0000256" key="13">
    <source>
        <dbReference type="PIRNR" id="PIRNR002811"/>
    </source>
</evidence>
<dbReference type="GO" id="GO:0003677">
    <property type="term" value="F:DNA binding"/>
    <property type="evidence" value="ECO:0007669"/>
    <property type="project" value="UniProtKB-KW"/>
</dbReference>
<sequence length="584" mass="64817">MAISPDYLQELSQRTDIAELVGGYVQLRRRGRTYTGLCPFHSEKTPSFVVYPETASFYCFGCGAGGDAITFVKRINNLDYIEAVKFLAARAGMPLPDDRDDTGKIKRRILAMNKDTARFYFEQLNTDEGRAARGYLRGRALSDGTIRRFGLGYSPEGYHATSDHLRKKGYTEEEMLAGGIIKRGQRGGTYDFFHGRVMFPIIDLRGNVIAFGGRRMGDEGGPKYLNSGDTPVFKKSRNMFALNIAKRSQSKRYILCEGYMDAIALHQAGFDTAVAPLGTAFTPEQAKLLSTYADELVLSYDSDEAGQKATRRAIGILANEPVKVSILTVQGAKDPDEFIKKYGAERFQMLLDGCNNAIEYELARARANYDLAKPDGRVGYLRDAIEILSGRVTPTERDVYAGRLAEETDVEKKTVLTQLEARLRAKSRKAAKEREKALLGEGAAAQIKVPYTQGGQKALGVAFAEQQLMAAAIKDPEYLKTIAARLSPGQFITPEMAEVFQLLLQKQQRGEYVDFTQLSGELPEATVSLLSRVLAQNYDVGFTARDVTLYMERIEESVPKSAAAAGMSPQELEGYLERLKQKRK</sequence>
<dbReference type="Pfam" id="PF13155">
    <property type="entry name" value="Toprim_2"/>
    <property type="match status" value="1"/>
</dbReference>
<dbReference type="InterPro" id="IPR013264">
    <property type="entry name" value="DNAG_N"/>
</dbReference>
<evidence type="ECO:0000256" key="1">
    <source>
        <dbReference type="ARBA" id="ARBA00022478"/>
    </source>
</evidence>
<dbReference type="SUPFAM" id="SSF48024">
    <property type="entry name" value="N-terminal domain of DnaB helicase"/>
    <property type="match status" value="1"/>
</dbReference>
<evidence type="ECO:0000256" key="11">
    <source>
        <dbReference type="ARBA" id="ARBA00023163"/>
    </source>
</evidence>
<keyword evidence="11 12" id="KW-0804">Transcription</keyword>
<dbReference type="Pfam" id="PF00772">
    <property type="entry name" value="DnaB"/>
    <property type="match status" value="1"/>
</dbReference>
<dbReference type="EC" id="2.7.7.101" evidence="12"/>
<organism evidence="17 18">
    <name type="scientific">Anaerofilum hominis</name>
    <dbReference type="NCBI Taxonomy" id="2763016"/>
    <lineage>
        <taxon>Bacteria</taxon>
        <taxon>Bacillati</taxon>
        <taxon>Bacillota</taxon>
        <taxon>Clostridia</taxon>
        <taxon>Eubacteriales</taxon>
        <taxon>Oscillospiraceae</taxon>
        <taxon>Anaerofilum</taxon>
    </lineage>
</organism>
<gene>
    <name evidence="12" type="primary">dnaG</name>
    <name evidence="17" type="ORF">H8S23_02170</name>
</gene>
<dbReference type="InterPro" id="IPR006295">
    <property type="entry name" value="DNA_primase_DnaG"/>
</dbReference>
<dbReference type="AlphaFoldDB" id="A0A923I8P2"/>
<feature type="zinc finger region" description="CHC2-type" evidence="12 14">
    <location>
        <begin position="38"/>
        <end position="62"/>
    </location>
</feature>
<dbReference type="InterPro" id="IPR006171">
    <property type="entry name" value="TOPRIM_dom"/>
</dbReference>
<dbReference type="CDD" id="cd03364">
    <property type="entry name" value="TOPRIM_DnaG_primases"/>
    <property type="match status" value="1"/>
</dbReference>
<dbReference type="SMART" id="SM00493">
    <property type="entry name" value="TOPRIM"/>
    <property type="match status" value="1"/>
</dbReference>
<dbReference type="EMBL" id="JACONZ010000001">
    <property type="protein sequence ID" value="MBC5580303.1"/>
    <property type="molecule type" value="Genomic_DNA"/>
</dbReference>
<dbReference type="InterPro" id="IPR036977">
    <property type="entry name" value="DNA_primase_Znf_CHC2"/>
</dbReference>
<evidence type="ECO:0000313" key="18">
    <source>
        <dbReference type="Proteomes" id="UP000659630"/>
    </source>
</evidence>
<evidence type="ECO:0000256" key="10">
    <source>
        <dbReference type="ARBA" id="ARBA00023125"/>
    </source>
</evidence>
<keyword evidence="5 12" id="KW-0235">DNA replication</keyword>
<dbReference type="InterPro" id="IPR002694">
    <property type="entry name" value="Znf_CHC2"/>
</dbReference>
<dbReference type="FunFam" id="3.90.580.10:FF:000001">
    <property type="entry name" value="DNA primase"/>
    <property type="match status" value="1"/>
</dbReference>
<comment type="cofactor">
    <cofactor evidence="12 13 14">
        <name>Zn(2+)</name>
        <dbReference type="ChEBI" id="CHEBI:29105"/>
    </cofactor>
    <text evidence="12 13 14">Binds 1 zinc ion per monomer.</text>
</comment>
<keyword evidence="9" id="KW-0460">Magnesium</keyword>
<keyword evidence="7 12" id="KW-0863">Zinc-finger</keyword>
<dbReference type="GO" id="GO:0003899">
    <property type="term" value="F:DNA-directed RNA polymerase activity"/>
    <property type="evidence" value="ECO:0007669"/>
    <property type="project" value="UniProtKB-UniRule"/>
</dbReference>
<dbReference type="GO" id="GO:0006269">
    <property type="term" value="P:DNA replication, synthesis of primer"/>
    <property type="evidence" value="ECO:0007669"/>
    <property type="project" value="UniProtKB-UniRule"/>
</dbReference>
<accession>A0A923I8P2</accession>
<dbReference type="GO" id="GO:0005524">
    <property type="term" value="F:ATP binding"/>
    <property type="evidence" value="ECO:0007669"/>
    <property type="project" value="InterPro"/>
</dbReference>
<feature type="domain" description="POU-specific" evidence="16">
    <location>
        <begin position="564"/>
        <end position="584"/>
    </location>
</feature>
<dbReference type="NCBIfam" id="TIGR01391">
    <property type="entry name" value="dnaG"/>
    <property type="match status" value="1"/>
</dbReference>
<dbReference type="GO" id="GO:0005737">
    <property type="term" value="C:cytoplasm"/>
    <property type="evidence" value="ECO:0007669"/>
    <property type="project" value="TreeGrafter"/>
</dbReference>
<evidence type="ECO:0000256" key="9">
    <source>
        <dbReference type="ARBA" id="ARBA00022842"/>
    </source>
</evidence>
<keyword evidence="2 12" id="KW-0639">Primosome</keyword>
<evidence type="ECO:0000256" key="2">
    <source>
        <dbReference type="ARBA" id="ARBA00022515"/>
    </source>
</evidence>
<dbReference type="InterPro" id="IPR034151">
    <property type="entry name" value="TOPRIM_DnaG_bac"/>
</dbReference>
<keyword evidence="6 12" id="KW-0479">Metal-binding</keyword>
<dbReference type="GO" id="GO:1990077">
    <property type="term" value="C:primosome complex"/>
    <property type="evidence" value="ECO:0007669"/>
    <property type="project" value="UniProtKB-KW"/>
</dbReference>
<dbReference type="InterPro" id="IPR019475">
    <property type="entry name" value="DNA_primase_DnaB-bd"/>
</dbReference>
<protein>
    <recommendedName>
        <fullName evidence="12 13">DNA primase</fullName>
        <ecNumber evidence="12">2.7.7.101</ecNumber>
    </recommendedName>
</protein>
<dbReference type="InterPro" id="IPR016136">
    <property type="entry name" value="DNA_helicase_N/primase_C"/>
</dbReference>
<dbReference type="PROSITE" id="PS50880">
    <property type="entry name" value="TOPRIM"/>
    <property type="match status" value="1"/>
</dbReference>
<reference evidence="17" key="1">
    <citation type="submission" date="2020-08" db="EMBL/GenBank/DDBJ databases">
        <title>Genome public.</title>
        <authorList>
            <person name="Liu C."/>
            <person name="Sun Q."/>
        </authorList>
    </citation>
    <scope>NUCLEOTIDE SEQUENCE</scope>
    <source>
        <strain evidence="17">BX8</strain>
    </source>
</reference>
<dbReference type="Gene3D" id="1.10.860.10">
    <property type="entry name" value="DNAb Helicase, Chain A"/>
    <property type="match status" value="1"/>
</dbReference>
<proteinExistence type="inferred from homology"/>
<evidence type="ECO:0000256" key="6">
    <source>
        <dbReference type="ARBA" id="ARBA00022723"/>
    </source>
</evidence>
<comment type="similarity">
    <text evidence="12 13">Belongs to the DnaG primase family.</text>
</comment>
<dbReference type="Proteomes" id="UP000659630">
    <property type="component" value="Unassembled WGS sequence"/>
</dbReference>
<evidence type="ECO:0000313" key="17">
    <source>
        <dbReference type="EMBL" id="MBC5580303.1"/>
    </source>
</evidence>
<dbReference type="SUPFAM" id="SSF57783">
    <property type="entry name" value="Zinc beta-ribbon"/>
    <property type="match status" value="1"/>
</dbReference>
<dbReference type="InterPro" id="IPR037068">
    <property type="entry name" value="DNA_primase_core_N_sf"/>
</dbReference>
<dbReference type="HAMAP" id="MF_00974">
    <property type="entry name" value="DNA_primase_DnaG"/>
    <property type="match status" value="1"/>
</dbReference>
<evidence type="ECO:0000256" key="12">
    <source>
        <dbReference type="HAMAP-Rule" id="MF_00974"/>
    </source>
</evidence>
<dbReference type="Pfam" id="PF01807">
    <property type="entry name" value="Zn_ribbon_DnaG"/>
    <property type="match status" value="1"/>
</dbReference>
<dbReference type="RefSeq" id="WP_186886665.1">
    <property type="nucleotide sequence ID" value="NZ_JACONZ010000001.1"/>
</dbReference>
<comment type="subunit">
    <text evidence="12">Monomer. Interacts with DnaB.</text>
</comment>
<dbReference type="InterPro" id="IPR036185">
    <property type="entry name" value="DNA_heli_DnaB-like_N_sf"/>
</dbReference>
<dbReference type="InterPro" id="IPR007693">
    <property type="entry name" value="DNA_helicase_DnaB-like_N"/>
</dbReference>
<evidence type="ECO:0000256" key="5">
    <source>
        <dbReference type="ARBA" id="ARBA00022705"/>
    </source>
</evidence>
<dbReference type="GO" id="GO:0003700">
    <property type="term" value="F:DNA-binding transcription factor activity"/>
    <property type="evidence" value="ECO:0007669"/>
    <property type="project" value="InterPro"/>
</dbReference>
<comment type="domain">
    <text evidence="12">Contains an N-terminal zinc-binding domain, a central core domain that contains the primase activity, and a C-terminal DnaB-binding domain.</text>
</comment>
<dbReference type="FunFam" id="3.90.980.10:FF:000001">
    <property type="entry name" value="DNA primase"/>
    <property type="match status" value="1"/>
</dbReference>
<dbReference type="InterPro" id="IPR030846">
    <property type="entry name" value="DnaG_bac"/>
</dbReference>
<dbReference type="PIRSF" id="PIRSF002811">
    <property type="entry name" value="DnaG"/>
    <property type="match status" value="1"/>
</dbReference>
<dbReference type="Gene3D" id="3.40.1360.10">
    <property type="match status" value="1"/>
</dbReference>
<evidence type="ECO:0000256" key="3">
    <source>
        <dbReference type="ARBA" id="ARBA00022679"/>
    </source>
</evidence>
<evidence type="ECO:0000256" key="14">
    <source>
        <dbReference type="PIRSR" id="PIRSR002811-1"/>
    </source>
</evidence>
<keyword evidence="1 12" id="KW-0240">DNA-directed RNA polymerase</keyword>
<dbReference type="PANTHER" id="PTHR30313:SF2">
    <property type="entry name" value="DNA PRIMASE"/>
    <property type="match status" value="1"/>
</dbReference>
<evidence type="ECO:0000256" key="7">
    <source>
        <dbReference type="ARBA" id="ARBA00022771"/>
    </source>
</evidence>
<comment type="catalytic activity">
    <reaction evidence="12">
        <text>ssDNA + n NTP = ssDNA/pppN(pN)n-1 hybrid + (n-1) diphosphate.</text>
        <dbReference type="EC" id="2.7.7.101"/>
    </reaction>
</comment>
<comment type="caution">
    <text evidence="17">The sequence shown here is derived from an EMBL/GenBank/DDBJ whole genome shotgun (WGS) entry which is preliminary data.</text>
</comment>
<dbReference type="Gene3D" id="3.90.980.10">
    <property type="entry name" value="DNA primase, catalytic core, N-terminal domain"/>
    <property type="match status" value="1"/>
</dbReference>
<name>A0A923I8P2_9FIRM</name>
<keyword evidence="4 12" id="KW-0548">Nucleotidyltransferase</keyword>
<dbReference type="InterPro" id="IPR050219">
    <property type="entry name" value="DnaG_primase"/>
</dbReference>
<dbReference type="GO" id="GO:0003678">
    <property type="term" value="F:DNA helicase activity"/>
    <property type="evidence" value="ECO:0007669"/>
    <property type="project" value="InterPro"/>
</dbReference>
<dbReference type="Gene3D" id="3.90.580.10">
    <property type="entry name" value="Zinc finger, CHC2-type domain"/>
    <property type="match status" value="1"/>
</dbReference>
<dbReference type="SUPFAM" id="SSF56731">
    <property type="entry name" value="DNA primase core"/>
    <property type="match status" value="1"/>
</dbReference>
<evidence type="ECO:0000256" key="4">
    <source>
        <dbReference type="ARBA" id="ARBA00022695"/>
    </source>
</evidence>
<evidence type="ECO:0000256" key="8">
    <source>
        <dbReference type="ARBA" id="ARBA00022833"/>
    </source>
</evidence>
<keyword evidence="3 12" id="KW-0808">Transferase</keyword>
<dbReference type="GO" id="GO:0008270">
    <property type="term" value="F:zinc ion binding"/>
    <property type="evidence" value="ECO:0007669"/>
    <property type="project" value="UniProtKB-UniRule"/>
</dbReference>